<keyword evidence="2" id="KW-1185">Reference proteome</keyword>
<evidence type="ECO:0000313" key="2">
    <source>
        <dbReference type="Proteomes" id="UP000235145"/>
    </source>
</evidence>
<dbReference type="AlphaFoldDB" id="A0A9R1XCA8"/>
<name>A0A9R1XCA8_LACSA</name>
<evidence type="ECO:0000313" key="1">
    <source>
        <dbReference type="EMBL" id="KAJ0203132.1"/>
    </source>
</evidence>
<dbReference type="Proteomes" id="UP000235145">
    <property type="component" value="Unassembled WGS sequence"/>
</dbReference>
<accession>A0A9R1XCA8</accession>
<protein>
    <submittedName>
        <fullName evidence="1">Uncharacterized protein</fullName>
    </submittedName>
</protein>
<comment type="caution">
    <text evidence="1">The sequence shown here is derived from an EMBL/GenBank/DDBJ whole genome shotgun (WGS) entry which is preliminary data.</text>
</comment>
<dbReference type="EMBL" id="NBSK02000005">
    <property type="protein sequence ID" value="KAJ0203132.1"/>
    <property type="molecule type" value="Genomic_DNA"/>
</dbReference>
<reference evidence="1 2" key="1">
    <citation type="journal article" date="2017" name="Nat. Commun.">
        <title>Genome assembly with in vitro proximity ligation data and whole-genome triplication in lettuce.</title>
        <authorList>
            <person name="Reyes-Chin-Wo S."/>
            <person name="Wang Z."/>
            <person name="Yang X."/>
            <person name="Kozik A."/>
            <person name="Arikit S."/>
            <person name="Song C."/>
            <person name="Xia L."/>
            <person name="Froenicke L."/>
            <person name="Lavelle D.O."/>
            <person name="Truco M.J."/>
            <person name="Xia R."/>
            <person name="Zhu S."/>
            <person name="Xu C."/>
            <person name="Xu H."/>
            <person name="Xu X."/>
            <person name="Cox K."/>
            <person name="Korf I."/>
            <person name="Meyers B.C."/>
            <person name="Michelmore R.W."/>
        </authorList>
    </citation>
    <scope>NUCLEOTIDE SEQUENCE [LARGE SCALE GENOMIC DNA]</scope>
    <source>
        <strain evidence="2">cv. Salinas</strain>
        <tissue evidence="1">Seedlings</tissue>
    </source>
</reference>
<sequence length="90" mass="10334">MRYLGSECLQMGTFQLCGESQGTLRYFQVADGSISTKFYLFTLWIIMDYEKGERCCELRSLLVVPKFMVAMNYKGFVGYNPCKTQIEAKG</sequence>
<proteinExistence type="predicted"/>
<gene>
    <name evidence="1" type="ORF">LSAT_V11C500243110</name>
</gene>
<organism evidence="1 2">
    <name type="scientific">Lactuca sativa</name>
    <name type="common">Garden lettuce</name>
    <dbReference type="NCBI Taxonomy" id="4236"/>
    <lineage>
        <taxon>Eukaryota</taxon>
        <taxon>Viridiplantae</taxon>
        <taxon>Streptophyta</taxon>
        <taxon>Embryophyta</taxon>
        <taxon>Tracheophyta</taxon>
        <taxon>Spermatophyta</taxon>
        <taxon>Magnoliopsida</taxon>
        <taxon>eudicotyledons</taxon>
        <taxon>Gunneridae</taxon>
        <taxon>Pentapetalae</taxon>
        <taxon>asterids</taxon>
        <taxon>campanulids</taxon>
        <taxon>Asterales</taxon>
        <taxon>Asteraceae</taxon>
        <taxon>Cichorioideae</taxon>
        <taxon>Cichorieae</taxon>
        <taxon>Lactucinae</taxon>
        <taxon>Lactuca</taxon>
    </lineage>
</organism>